<organism evidence="16 17">
    <name type="scientific">Taibaiella chishuiensis</name>
    <dbReference type="NCBI Taxonomy" id="1434707"/>
    <lineage>
        <taxon>Bacteria</taxon>
        <taxon>Pseudomonadati</taxon>
        <taxon>Bacteroidota</taxon>
        <taxon>Chitinophagia</taxon>
        <taxon>Chitinophagales</taxon>
        <taxon>Chitinophagaceae</taxon>
        <taxon>Taibaiella</taxon>
    </lineage>
</organism>
<dbReference type="OrthoDB" id="9784228at2"/>
<evidence type="ECO:0000256" key="8">
    <source>
        <dbReference type="ARBA" id="ARBA00022833"/>
    </source>
</evidence>
<feature type="transmembrane region" description="Helical" evidence="14">
    <location>
        <begin position="55"/>
        <end position="72"/>
    </location>
</feature>
<comment type="caution">
    <text evidence="16">The sequence shown here is derived from an EMBL/GenBank/DDBJ whole genome shotgun (WGS) entry which is preliminary data.</text>
</comment>
<keyword evidence="13" id="KW-0275">Fatty acid biosynthesis</keyword>
<keyword evidence="11" id="KW-0443">Lipid metabolism</keyword>
<dbReference type="InterPro" id="IPR014430">
    <property type="entry name" value="Scs7"/>
</dbReference>
<keyword evidence="4 14" id="KW-0812">Transmembrane</keyword>
<evidence type="ECO:0000256" key="6">
    <source>
        <dbReference type="ARBA" id="ARBA00022824"/>
    </source>
</evidence>
<evidence type="ECO:0000256" key="7">
    <source>
        <dbReference type="ARBA" id="ARBA00022832"/>
    </source>
</evidence>
<evidence type="ECO:0000256" key="4">
    <source>
        <dbReference type="ARBA" id="ARBA00022692"/>
    </source>
</evidence>
<evidence type="ECO:0000256" key="11">
    <source>
        <dbReference type="ARBA" id="ARBA00023098"/>
    </source>
</evidence>
<evidence type="ECO:0000256" key="9">
    <source>
        <dbReference type="ARBA" id="ARBA00022989"/>
    </source>
</evidence>
<evidence type="ECO:0000256" key="2">
    <source>
        <dbReference type="ARBA" id="ARBA00004477"/>
    </source>
</evidence>
<dbReference type="Proteomes" id="UP000240572">
    <property type="component" value="Unassembled WGS sequence"/>
</dbReference>
<evidence type="ECO:0000256" key="12">
    <source>
        <dbReference type="ARBA" id="ARBA00023136"/>
    </source>
</evidence>
<comment type="subcellular location">
    <subcellularLocation>
        <location evidence="2">Endoplasmic reticulum membrane</location>
        <topology evidence="2">Multi-pass membrane protein</topology>
    </subcellularLocation>
</comment>
<feature type="transmembrane region" description="Helical" evidence="14">
    <location>
        <begin position="27"/>
        <end position="48"/>
    </location>
</feature>
<feature type="domain" description="Fatty acid hydroxylase" evidence="15">
    <location>
        <begin position="62"/>
        <end position="200"/>
    </location>
</feature>
<evidence type="ECO:0000259" key="15">
    <source>
        <dbReference type="Pfam" id="PF04116"/>
    </source>
</evidence>
<keyword evidence="10" id="KW-0560">Oxidoreductase</keyword>
<sequence>MKKNYVSNSTESVRMFKSNFLEAFSKVHWTVPMIAYLPVVLVSAYLAIFEAHTSVLQFIGMFLLGLVSWSLFEYVLHRWVFHYVPKAKWALRLHFVFHGVHHDYPNDVKRLVMPLSVSIPLAFGVFFALRAFMPPVYLYPFFSAFVLGYVFYDTAHYALHHFNFKGELWKKIKKHHMLHHYSDASKGFGVSSELWDKVFNSGFPKKTVKD</sequence>
<dbReference type="GO" id="GO:0006633">
    <property type="term" value="P:fatty acid biosynthetic process"/>
    <property type="evidence" value="ECO:0007669"/>
    <property type="project" value="UniProtKB-KW"/>
</dbReference>
<keyword evidence="5" id="KW-0479">Metal-binding</keyword>
<evidence type="ECO:0000256" key="5">
    <source>
        <dbReference type="ARBA" id="ARBA00022723"/>
    </source>
</evidence>
<dbReference type="GO" id="GO:0016020">
    <property type="term" value="C:membrane"/>
    <property type="evidence" value="ECO:0007669"/>
    <property type="project" value="InterPro"/>
</dbReference>
<feature type="transmembrane region" description="Helical" evidence="14">
    <location>
        <begin position="111"/>
        <end position="129"/>
    </location>
</feature>
<keyword evidence="17" id="KW-1185">Reference proteome</keyword>
<evidence type="ECO:0000256" key="13">
    <source>
        <dbReference type="ARBA" id="ARBA00023160"/>
    </source>
</evidence>
<dbReference type="InterPro" id="IPR006694">
    <property type="entry name" value="Fatty_acid_hydroxylase"/>
</dbReference>
<dbReference type="AlphaFoldDB" id="A0A2P8DCQ3"/>
<comment type="cofactor">
    <cofactor evidence="1">
        <name>Zn(2+)</name>
        <dbReference type="ChEBI" id="CHEBI:29105"/>
    </cofactor>
</comment>
<protein>
    <submittedName>
        <fullName evidence="16">Fatty acid hydroxylase family protein</fullName>
    </submittedName>
</protein>
<evidence type="ECO:0000256" key="1">
    <source>
        <dbReference type="ARBA" id="ARBA00001947"/>
    </source>
</evidence>
<evidence type="ECO:0000313" key="16">
    <source>
        <dbReference type="EMBL" id="PSK94975.1"/>
    </source>
</evidence>
<evidence type="ECO:0000256" key="10">
    <source>
        <dbReference type="ARBA" id="ARBA00023002"/>
    </source>
</evidence>
<proteinExistence type="predicted"/>
<dbReference type="GO" id="GO:0080132">
    <property type="term" value="F:fatty acid 2-hydroxylase activity"/>
    <property type="evidence" value="ECO:0007669"/>
    <property type="project" value="InterPro"/>
</dbReference>
<dbReference type="RefSeq" id="WP_106521653.1">
    <property type="nucleotide sequence ID" value="NZ_PYGD01000001.1"/>
</dbReference>
<keyword evidence="7" id="KW-0276">Fatty acid metabolism</keyword>
<dbReference type="GO" id="GO:0005506">
    <property type="term" value="F:iron ion binding"/>
    <property type="evidence" value="ECO:0007669"/>
    <property type="project" value="InterPro"/>
</dbReference>
<dbReference type="PANTHER" id="PTHR12863:SF1">
    <property type="entry name" value="FATTY ACID 2-HYDROXYLASE"/>
    <property type="match status" value="1"/>
</dbReference>
<keyword evidence="3" id="KW-0444">Lipid biosynthesis</keyword>
<dbReference type="Pfam" id="PF04116">
    <property type="entry name" value="FA_hydroxylase"/>
    <property type="match status" value="1"/>
</dbReference>
<keyword evidence="12 14" id="KW-0472">Membrane</keyword>
<keyword evidence="9 14" id="KW-1133">Transmembrane helix</keyword>
<evidence type="ECO:0000256" key="3">
    <source>
        <dbReference type="ARBA" id="ARBA00022516"/>
    </source>
</evidence>
<keyword evidence="6" id="KW-0256">Endoplasmic reticulum</keyword>
<feature type="transmembrane region" description="Helical" evidence="14">
    <location>
        <begin position="136"/>
        <end position="152"/>
    </location>
</feature>
<evidence type="ECO:0000313" key="17">
    <source>
        <dbReference type="Proteomes" id="UP000240572"/>
    </source>
</evidence>
<name>A0A2P8DCQ3_9BACT</name>
<accession>A0A2P8DCQ3</accession>
<gene>
    <name evidence="16" type="ORF">B0I18_1011139</name>
</gene>
<evidence type="ECO:0000256" key="14">
    <source>
        <dbReference type="SAM" id="Phobius"/>
    </source>
</evidence>
<dbReference type="EMBL" id="PYGD01000001">
    <property type="protein sequence ID" value="PSK94975.1"/>
    <property type="molecule type" value="Genomic_DNA"/>
</dbReference>
<dbReference type="PANTHER" id="PTHR12863">
    <property type="entry name" value="FATTY ACID HYDROXYLASE"/>
    <property type="match status" value="1"/>
</dbReference>
<reference evidence="16 17" key="1">
    <citation type="submission" date="2018-03" db="EMBL/GenBank/DDBJ databases">
        <title>Genomic Encyclopedia of Type Strains, Phase III (KMG-III): the genomes of soil and plant-associated and newly described type strains.</title>
        <authorList>
            <person name="Whitman W."/>
        </authorList>
    </citation>
    <scope>NUCLEOTIDE SEQUENCE [LARGE SCALE GENOMIC DNA]</scope>
    <source>
        <strain evidence="16 17">CGMCC 1.12700</strain>
    </source>
</reference>
<keyword evidence="8" id="KW-0862">Zinc</keyword>